<comment type="subcellular location">
    <subcellularLocation>
        <location evidence="2">Cell membrane</location>
        <topology evidence="2">Multi-pass membrane protein</topology>
    </subcellularLocation>
</comment>
<evidence type="ECO:0000256" key="9">
    <source>
        <dbReference type="ARBA" id="ARBA00023136"/>
    </source>
</evidence>
<keyword evidence="6" id="KW-1003">Cell membrane</keyword>
<comment type="function">
    <text evidence="1">Required for nicotinamide riboside transport across the inner membrane.</text>
</comment>
<dbReference type="RefSeq" id="WP_258815070.1">
    <property type="nucleotide sequence ID" value="NZ_JBHTIP010000003.1"/>
</dbReference>
<evidence type="ECO:0000313" key="12">
    <source>
        <dbReference type="Proteomes" id="UP001204151"/>
    </source>
</evidence>
<dbReference type="NCBIfam" id="TIGR01528">
    <property type="entry name" value="NMN_trans_PnuC"/>
    <property type="match status" value="1"/>
</dbReference>
<dbReference type="Proteomes" id="UP001204151">
    <property type="component" value="Unassembled WGS sequence"/>
</dbReference>
<evidence type="ECO:0000256" key="8">
    <source>
        <dbReference type="ARBA" id="ARBA00022989"/>
    </source>
</evidence>
<sequence>MTAPLEWAANGMTAVAIVLAGRNNVHTWWTGIVGCTLFAILFAESRLYADVALQGFFVATSVAGWWKWARGDHGDPLPITHASVANLAWTVPLGAVATAGYGALLHFTTNAYAPFLDSAVLVFSVIGQILMMQRRVENWAFWLLVNSIAAPLYFSRGLTLTAVLYAGFWVNAMVSWRNWYRLATPRADAAPATGALSSERSWS</sequence>
<dbReference type="EMBL" id="JANUGW010000001">
    <property type="protein sequence ID" value="MCS0580239.1"/>
    <property type="molecule type" value="Genomic_DNA"/>
</dbReference>
<feature type="transmembrane region" description="Helical" evidence="10">
    <location>
        <begin position="25"/>
        <end position="42"/>
    </location>
</feature>
<feature type="transmembrane region" description="Helical" evidence="10">
    <location>
        <begin position="111"/>
        <end position="132"/>
    </location>
</feature>
<dbReference type="InterPro" id="IPR006419">
    <property type="entry name" value="NMN_transpt_PnuC"/>
</dbReference>
<keyword evidence="12" id="KW-1185">Reference proteome</keyword>
<protein>
    <recommendedName>
        <fullName evidence="4">Nicotinamide riboside transporter PnuC</fullName>
    </recommendedName>
</protein>
<evidence type="ECO:0000256" key="4">
    <source>
        <dbReference type="ARBA" id="ARBA00017522"/>
    </source>
</evidence>
<comment type="caution">
    <text evidence="11">The sequence shown here is derived from an EMBL/GenBank/DDBJ whole genome shotgun (WGS) entry which is preliminary data.</text>
</comment>
<dbReference type="PANTHER" id="PTHR36122:SF2">
    <property type="entry name" value="NICOTINAMIDE RIBOSIDE TRANSPORTER PNUC"/>
    <property type="match status" value="1"/>
</dbReference>
<keyword evidence="9 10" id="KW-0472">Membrane</keyword>
<evidence type="ECO:0000256" key="1">
    <source>
        <dbReference type="ARBA" id="ARBA00002672"/>
    </source>
</evidence>
<feature type="transmembrane region" description="Helical" evidence="10">
    <location>
        <begin position="86"/>
        <end position="104"/>
    </location>
</feature>
<evidence type="ECO:0000256" key="2">
    <source>
        <dbReference type="ARBA" id="ARBA00004651"/>
    </source>
</evidence>
<gene>
    <name evidence="11" type="primary">pnuC</name>
    <name evidence="11" type="ORF">NX784_01395</name>
</gene>
<keyword evidence="5" id="KW-0813">Transport</keyword>
<evidence type="ECO:0000256" key="7">
    <source>
        <dbReference type="ARBA" id="ARBA00022692"/>
    </source>
</evidence>
<evidence type="ECO:0000313" key="11">
    <source>
        <dbReference type="EMBL" id="MCS0580239.1"/>
    </source>
</evidence>
<feature type="transmembrane region" description="Helical" evidence="10">
    <location>
        <begin position="152"/>
        <end position="172"/>
    </location>
</feature>
<dbReference type="PANTHER" id="PTHR36122">
    <property type="entry name" value="NICOTINAMIDE RIBOSIDE TRANSPORTER PNUC"/>
    <property type="match status" value="1"/>
</dbReference>
<keyword evidence="8 10" id="KW-1133">Transmembrane helix</keyword>
<reference evidence="11 12" key="1">
    <citation type="submission" date="2022-08" db="EMBL/GenBank/DDBJ databases">
        <title>Reclassification of Massilia species as members of the genera Telluria, Duganella, Pseudoduganella, Mokoshia gen. nov. and Zemynaea gen. nov. using orthogonal and non-orthogonal genome-based approaches.</title>
        <authorList>
            <person name="Bowman J.P."/>
        </authorList>
    </citation>
    <scope>NUCLEOTIDE SEQUENCE [LARGE SCALE GENOMIC DNA]</scope>
    <source>
        <strain evidence="11 12">JCM 31316</strain>
    </source>
</reference>
<feature type="transmembrane region" description="Helical" evidence="10">
    <location>
        <begin position="47"/>
        <end position="66"/>
    </location>
</feature>
<organism evidence="11 12">
    <name type="scientific">Massilia pinisoli</name>
    <dbReference type="NCBI Taxonomy" id="1772194"/>
    <lineage>
        <taxon>Bacteria</taxon>
        <taxon>Pseudomonadati</taxon>
        <taxon>Pseudomonadota</taxon>
        <taxon>Betaproteobacteria</taxon>
        <taxon>Burkholderiales</taxon>
        <taxon>Oxalobacteraceae</taxon>
        <taxon>Telluria group</taxon>
        <taxon>Massilia</taxon>
    </lineage>
</organism>
<evidence type="ECO:0000256" key="10">
    <source>
        <dbReference type="SAM" id="Phobius"/>
    </source>
</evidence>
<keyword evidence="7 10" id="KW-0812">Transmembrane</keyword>
<evidence type="ECO:0000256" key="3">
    <source>
        <dbReference type="ARBA" id="ARBA00006669"/>
    </source>
</evidence>
<evidence type="ECO:0000256" key="5">
    <source>
        <dbReference type="ARBA" id="ARBA00022448"/>
    </source>
</evidence>
<accession>A0ABT1ZK18</accession>
<proteinExistence type="inferred from homology"/>
<name>A0ABT1ZK18_9BURK</name>
<evidence type="ECO:0000256" key="6">
    <source>
        <dbReference type="ARBA" id="ARBA00022475"/>
    </source>
</evidence>
<comment type="similarity">
    <text evidence="3">Belongs to the nicotinamide ribonucleoside (NR) uptake permease (TC 4.B.1) family.</text>
</comment>
<dbReference type="Pfam" id="PF04973">
    <property type="entry name" value="NMN_transporter"/>
    <property type="match status" value="1"/>
</dbReference>